<dbReference type="EMBL" id="JAHUTI010001029">
    <property type="protein sequence ID" value="MED6232630.1"/>
    <property type="molecule type" value="Genomic_DNA"/>
</dbReference>
<protein>
    <submittedName>
        <fullName evidence="1">Uncharacterized protein</fullName>
    </submittedName>
</protein>
<proteinExistence type="predicted"/>
<keyword evidence="2" id="KW-1185">Reference proteome</keyword>
<evidence type="ECO:0000313" key="1">
    <source>
        <dbReference type="EMBL" id="MED6232630.1"/>
    </source>
</evidence>
<organism evidence="1 2">
    <name type="scientific">Ataeniobius toweri</name>
    <dbReference type="NCBI Taxonomy" id="208326"/>
    <lineage>
        <taxon>Eukaryota</taxon>
        <taxon>Metazoa</taxon>
        <taxon>Chordata</taxon>
        <taxon>Craniata</taxon>
        <taxon>Vertebrata</taxon>
        <taxon>Euteleostomi</taxon>
        <taxon>Actinopterygii</taxon>
        <taxon>Neopterygii</taxon>
        <taxon>Teleostei</taxon>
        <taxon>Neoteleostei</taxon>
        <taxon>Acanthomorphata</taxon>
        <taxon>Ovalentaria</taxon>
        <taxon>Atherinomorphae</taxon>
        <taxon>Cyprinodontiformes</taxon>
        <taxon>Goodeidae</taxon>
        <taxon>Ataeniobius</taxon>
    </lineage>
</organism>
<reference evidence="1 2" key="1">
    <citation type="submission" date="2021-07" db="EMBL/GenBank/DDBJ databases">
        <authorList>
            <person name="Palmer J.M."/>
        </authorList>
    </citation>
    <scope>NUCLEOTIDE SEQUENCE [LARGE SCALE GENOMIC DNA]</scope>
    <source>
        <strain evidence="1 2">AT_MEX2019</strain>
        <tissue evidence="1">Muscle</tissue>
    </source>
</reference>
<gene>
    <name evidence="1" type="ORF">ATANTOWER_000315</name>
</gene>
<name>A0ABU7A4U5_9TELE</name>
<feature type="non-terminal residue" evidence="1">
    <location>
        <position position="1"/>
    </location>
</feature>
<evidence type="ECO:0000313" key="2">
    <source>
        <dbReference type="Proteomes" id="UP001345963"/>
    </source>
</evidence>
<sequence length="51" mass="5529">RVRLAGSAAAAHSTDREALRGAEIPERDARLFAHIARILFPQPVLGFYLGA</sequence>
<comment type="caution">
    <text evidence="1">The sequence shown here is derived from an EMBL/GenBank/DDBJ whole genome shotgun (WGS) entry which is preliminary data.</text>
</comment>
<accession>A0ABU7A4U5</accession>
<dbReference type="Proteomes" id="UP001345963">
    <property type="component" value="Unassembled WGS sequence"/>
</dbReference>